<dbReference type="Proteomes" id="UP000053257">
    <property type="component" value="Unassembled WGS sequence"/>
</dbReference>
<dbReference type="HOGENOM" id="CLU_1185388_0_0_1"/>
<name>A0A0C3PXM3_PHLG1</name>
<feature type="compositionally biased region" description="Polar residues" evidence="1">
    <location>
        <begin position="45"/>
        <end position="61"/>
    </location>
</feature>
<evidence type="ECO:0000313" key="2">
    <source>
        <dbReference type="EMBL" id="KIP12898.1"/>
    </source>
</evidence>
<dbReference type="AlphaFoldDB" id="A0A0C3PXM3"/>
<organism evidence="2 3">
    <name type="scientific">Phlebiopsis gigantea (strain 11061_1 CR5-6)</name>
    <name type="common">White-rot fungus</name>
    <name type="synonym">Peniophora gigantea</name>
    <dbReference type="NCBI Taxonomy" id="745531"/>
    <lineage>
        <taxon>Eukaryota</taxon>
        <taxon>Fungi</taxon>
        <taxon>Dikarya</taxon>
        <taxon>Basidiomycota</taxon>
        <taxon>Agaricomycotina</taxon>
        <taxon>Agaricomycetes</taxon>
        <taxon>Polyporales</taxon>
        <taxon>Phanerochaetaceae</taxon>
        <taxon>Phlebiopsis</taxon>
    </lineage>
</organism>
<dbReference type="OrthoDB" id="2804307at2759"/>
<sequence length="234" mass="25532">MDAAMLKTFPRKKIQDLAKKYGVKANLKTDSIIALLMNKHPNGVPSGQSQSARKGQTNLKTFQRRRSTRLSASARPQAPQPAAHPVAIPEHERSSASIVYDEVRSTVSSNSSPEHDRSSPLPILDEDSNVGPLRPLVERRDGPSTTTSGTQSDHHREEPISPEVPHDTPGDYTTQVDEFLDSIAAAQSVAGPSRLPAVQYTPNGRPMRHLGTLIVQMGGTTRESARATWMKKTT</sequence>
<gene>
    <name evidence="2" type="ORF">PHLGIDRAFT_138702</name>
</gene>
<feature type="region of interest" description="Disordered" evidence="1">
    <location>
        <begin position="40"/>
        <end position="172"/>
    </location>
</feature>
<proteinExistence type="predicted"/>
<keyword evidence="3" id="KW-1185">Reference proteome</keyword>
<evidence type="ECO:0000313" key="3">
    <source>
        <dbReference type="Proteomes" id="UP000053257"/>
    </source>
</evidence>
<protein>
    <submittedName>
        <fullName evidence="2">Uncharacterized protein</fullName>
    </submittedName>
</protein>
<dbReference type="EMBL" id="KN840438">
    <property type="protein sequence ID" value="KIP12898.1"/>
    <property type="molecule type" value="Genomic_DNA"/>
</dbReference>
<feature type="compositionally biased region" description="Basic and acidic residues" evidence="1">
    <location>
        <begin position="152"/>
        <end position="169"/>
    </location>
</feature>
<feature type="compositionally biased region" description="Low complexity" evidence="1">
    <location>
        <begin position="69"/>
        <end position="88"/>
    </location>
</feature>
<evidence type="ECO:0000256" key="1">
    <source>
        <dbReference type="SAM" id="MobiDB-lite"/>
    </source>
</evidence>
<accession>A0A0C3PXM3</accession>
<reference evidence="2 3" key="1">
    <citation type="journal article" date="2014" name="PLoS Genet.">
        <title>Analysis of the Phlebiopsis gigantea genome, transcriptome and secretome provides insight into its pioneer colonization strategies of wood.</title>
        <authorList>
            <person name="Hori C."/>
            <person name="Ishida T."/>
            <person name="Igarashi K."/>
            <person name="Samejima M."/>
            <person name="Suzuki H."/>
            <person name="Master E."/>
            <person name="Ferreira P."/>
            <person name="Ruiz-Duenas F.J."/>
            <person name="Held B."/>
            <person name="Canessa P."/>
            <person name="Larrondo L.F."/>
            <person name="Schmoll M."/>
            <person name="Druzhinina I.S."/>
            <person name="Kubicek C.P."/>
            <person name="Gaskell J.A."/>
            <person name="Kersten P."/>
            <person name="St John F."/>
            <person name="Glasner J."/>
            <person name="Sabat G."/>
            <person name="Splinter BonDurant S."/>
            <person name="Syed K."/>
            <person name="Yadav J."/>
            <person name="Mgbeahuruike A.C."/>
            <person name="Kovalchuk A."/>
            <person name="Asiegbu F.O."/>
            <person name="Lackner G."/>
            <person name="Hoffmeister D."/>
            <person name="Rencoret J."/>
            <person name="Gutierrez A."/>
            <person name="Sun H."/>
            <person name="Lindquist E."/>
            <person name="Barry K."/>
            <person name="Riley R."/>
            <person name="Grigoriev I.V."/>
            <person name="Henrissat B."/>
            <person name="Kues U."/>
            <person name="Berka R.M."/>
            <person name="Martinez A.T."/>
            <person name="Covert S.F."/>
            <person name="Blanchette R.A."/>
            <person name="Cullen D."/>
        </authorList>
    </citation>
    <scope>NUCLEOTIDE SEQUENCE [LARGE SCALE GENOMIC DNA]</scope>
    <source>
        <strain evidence="2 3">11061_1 CR5-6</strain>
    </source>
</reference>